<dbReference type="Pfam" id="PF20233">
    <property type="entry name" value="DUF6590"/>
    <property type="match status" value="1"/>
</dbReference>
<sequence>MKTQWILSGTPLSTPPNLSTTLSKMADLVELYTTLKDYEQIFASLKPHVIAAKPTLDGSGKFAFELASTEAGRCLSMTRKLFECNLRVHRFLDTTSIQLNKVHGYTLEQQEKQIALATEALGGLGTMHDILEGILQALKREAYAPQGPVEKALGVRDNQHMTEPIEQTPDVTHETMEVPEYDETLDPCYRTAQSHMFQPGEVFKTLWPEPAPGVPYAAEGVTHHDAYGPAVYVSFRRFIVVANNRGHCTCVKTSWFGGPESEKTPGEKFVDSMRGDGDWLKKIDDPPSTALEYTIMPTEMPQGADLPFKTTGKNTKSSTIEFMSTSSAEKSATDTEILSIRFGFTTWSDTMCLFSNESSSTASDA</sequence>
<accession>A0A8H5LGR1</accession>
<dbReference type="InterPro" id="IPR046497">
    <property type="entry name" value="DUF6590"/>
</dbReference>
<keyword evidence="3" id="KW-1185">Reference proteome</keyword>
<dbReference type="Proteomes" id="UP000547976">
    <property type="component" value="Unassembled WGS sequence"/>
</dbReference>
<reference evidence="2 3" key="1">
    <citation type="submission" date="2020-05" db="EMBL/GenBank/DDBJ databases">
        <title>Identification and distribution of gene clusters putatively required for synthesis of sphingolipid metabolism inhibitors in phylogenetically diverse species of the filamentous fungus Fusarium.</title>
        <authorList>
            <person name="Kim H.-S."/>
            <person name="Busman M."/>
            <person name="Brown D.W."/>
            <person name="Divon H."/>
            <person name="Uhlig S."/>
            <person name="Proctor R.H."/>
        </authorList>
    </citation>
    <scope>NUCLEOTIDE SEQUENCE [LARGE SCALE GENOMIC DNA]</scope>
    <source>
        <strain evidence="2 3">NRRL 66333</strain>
    </source>
</reference>
<dbReference type="RefSeq" id="XP_036533826.1">
    <property type="nucleotide sequence ID" value="XM_036675291.1"/>
</dbReference>
<dbReference type="GeneID" id="59310009"/>
<dbReference type="AlphaFoldDB" id="A0A8H5LGR1"/>
<dbReference type="EMBL" id="JAAOAV010000188">
    <property type="protein sequence ID" value="KAF5590825.1"/>
    <property type="molecule type" value="Genomic_DNA"/>
</dbReference>
<name>A0A8H5LGR1_GIBSU</name>
<evidence type="ECO:0000259" key="1">
    <source>
        <dbReference type="Pfam" id="PF20233"/>
    </source>
</evidence>
<protein>
    <recommendedName>
        <fullName evidence="1">DUF6590 domain-containing protein</fullName>
    </recommendedName>
</protein>
<feature type="domain" description="DUF6590" evidence="1">
    <location>
        <begin position="195"/>
        <end position="258"/>
    </location>
</feature>
<gene>
    <name evidence="2" type="ORF">FSUBG_10689</name>
</gene>
<proteinExistence type="predicted"/>
<dbReference type="OrthoDB" id="5383572at2759"/>
<comment type="caution">
    <text evidence="2">The sequence shown here is derived from an EMBL/GenBank/DDBJ whole genome shotgun (WGS) entry which is preliminary data.</text>
</comment>
<organism evidence="2 3">
    <name type="scientific">Gibberella subglutinans</name>
    <name type="common">Fusarium subglutinans</name>
    <dbReference type="NCBI Taxonomy" id="42677"/>
    <lineage>
        <taxon>Eukaryota</taxon>
        <taxon>Fungi</taxon>
        <taxon>Dikarya</taxon>
        <taxon>Ascomycota</taxon>
        <taxon>Pezizomycotina</taxon>
        <taxon>Sordariomycetes</taxon>
        <taxon>Hypocreomycetidae</taxon>
        <taxon>Hypocreales</taxon>
        <taxon>Nectriaceae</taxon>
        <taxon>Fusarium</taxon>
        <taxon>Fusarium fujikuroi species complex</taxon>
    </lineage>
</organism>
<evidence type="ECO:0000313" key="2">
    <source>
        <dbReference type="EMBL" id="KAF5590825.1"/>
    </source>
</evidence>
<evidence type="ECO:0000313" key="3">
    <source>
        <dbReference type="Proteomes" id="UP000547976"/>
    </source>
</evidence>